<protein>
    <submittedName>
        <fullName evidence="9">Homeobox protein Rhox13-like</fullName>
    </submittedName>
</protein>
<gene>
    <name evidence="9" type="primary">LOC109673985</name>
</gene>
<comment type="subcellular location">
    <subcellularLocation>
        <location evidence="1 5 6">Nucleus</location>
    </subcellularLocation>
</comment>
<keyword evidence="3 5" id="KW-0371">Homeobox</keyword>
<feature type="domain" description="Homeobox" evidence="8">
    <location>
        <begin position="104"/>
        <end position="164"/>
    </location>
</feature>
<evidence type="ECO:0000256" key="2">
    <source>
        <dbReference type="ARBA" id="ARBA00023125"/>
    </source>
</evidence>
<evidence type="ECO:0000259" key="8">
    <source>
        <dbReference type="PROSITE" id="PS50071"/>
    </source>
</evidence>
<evidence type="ECO:0000256" key="4">
    <source>
        <dbReference type="ARBA" id="ARBA00023242"/>
    </source>
</evidence>
<dbReference type="PANTHER" id="PTHR24329">
    <property type="entry name" value="HOMEOBOX PROTEIN ARISTALESS"/>
    <property type="match status" value="1"/>
</dbReference>
<evidence type="ECO:0000256" key="6">
    <source>
        <dbReference type="RuleBase" id="RU000682"/>
    </source>
</evidence>
<dbReference type="PROSITE" id="PS00027">
    <property type="entry name" value="HOMEOBOX_1"/>
    <property type="match status" value="1"/>
</dbReference>
<feature type="region of interest" description="Disordered" evidence="7">
    <location>
        <begin position="44"/>
        <end position="108"/>
    </location>
</feature>
<dbReference type="OrthoDB" id="9634605at2759"/>
<keyword evidence="2 5" id="KW-0238">DNA-binding</keyword>
<dbReference type="CDD" id="cd00086">
    <property type="entry name" value="homeodomain"/>
    <property type="match status" value="1"/>
</dbReference>
<dbReference type="InterPro" id="IPR009057">
    <property type="entry name" value="Homeodomain-like_sf"/>
</dbReference>
<dbReference type="InterPro" id="IPR017970">
    <property type="entry name" value="Homeobox_CS"/>
</dbReference>
<dbReference type="GO" id="GO:0005634">
    <property type="term" value="C:nucleus"/>
    <property type="evidence" value="ECO:0007669"/>
    <property type="project" value="UniProtKB-SubCell"/>
</dbReference>
<dbReference type="GO" id="GO:0000977">
    <property type="term" value="F:RNA polymerase II transcription regulatory region sequence-specific DNA binding"/>
    <property type="evidence" value="ECO:0007669"/>
    <property type="project" value="TreeGrafter"/>
</dbReference>
<feature type="compositionally biased region" description="Acidic residues" evidence="7">
    <location>
        <begin position="64"/>
        <end position="89"/>
    </location>
</feature>
<dbReference type="PROSITE" id="PS50071">
    <property type="entry name" value="HOMEOBOX_2"/>
    <property type="match status" value="1"/>
</dbReference>
<evidence type="ECO:0000256" key="1">
    <source>
        <dbReference type="ARBA" id="ARBA00004123"/>
    </source>
</evidence>
<dbReference type="InterPro" id="IPR001356">
    <property type="entry name" value="HD"/>
</dbReference>
<dbReference type="KEGG" id="ccan:109673985"/>
<evidence type="ECO:0000256" key="3">
    <source>
        <dbReference type="ARBA" id="ARBA00023155"/>
    </source>
</evidence>
<dbReference type="PANTHER" id="PTHR24329:SF557">
    <property type="entry name" value="HOMEOBOX PROTEIN RHOX13"/>
    <property type="match status" value="1"/>
</dbReference>
<feature type="DNA-binding region" description="Homeobox" evidence="5">
    <location>
        <begin position="106"/>
        <end position="165"/>
    </location>
</feature>
<dbReference type="AlphaFoldDB" id="A0A8B7TMS2"/>
<evidence type="ECO:0000313" key="9">
    <source>
        <dbReference type="RefSeq" id="XP_020006700.1"/>
    </source>
</evidence>
<dbReference type="GO" id="GO:0000981">
    <property type="term" value="F:DNA-binding transcription factor activity, RNA polymerase II-specific"/>
    <property type="evidence" value="ECO:0007669"/>
    <property type="project" value="InterPro"/>
</dbReference>
<name>A0A8B7TMS2_CASCN</name>
<keyword evidence="4 5" id="KW-0539">Nucleus</keyword>
<dbReference type="Pfam" id="PF00046">
    <property type="entry name" value="Homeodomain"/>
    <property type="match status" value="1"/>
</dbReference>
<dbReference type="RefSeq" id="XP_020006700.1">
    <property type="nucleotide sequence ID" value="XM_020151111.1"/>
</dbReference>
<sequence length="189" mass="21767">MSGHVPHHDPTYCGQEIFEMETMVVEPEQGATATAAAAEGGYAGEGAQGLMDEAQLSEGNVNQEGDEDLDDDTDTENDEEDQEPGEQDQEERAHVNAAGPQRRQRRRRMRYQFSRWQVGELESVFEETHYPDVLTRRELARVMNVPEQGVQVWFNNRRAKHRKYQREAMRRHAPPGTEDYIFMMEAEEP</sequence>
<dbReference type="Gene3D" id="1.10.10.60">
    <property type="entry name" value="Homeodomain-like"/>
    <property type="match status" value="1"/>
</dbReference>
<dbReference type="InterPro" id="IPR050649">
    <property type="entry name" value="Paired_Homeobox_TFs"/>
</dbReference>
<accession>A0A8B7TMS2</accession>
<dbReference type="SUPFAM" id="SSF46689">
    <property type="entry name" value="Homeodomain-like"/>
    <property type="match status" value="1"/>
</dbReference>
<evidence type="ECO:0000256" key="7">
    <source>
        <dbReference type="SAM" id="MobiDB-lite"/>
    </source>
</evidence>
<dbReference type="SMART" id="SM00389">
    <property type="entry name" value="HOX"/>
    <property type="match status" value="1"/>
</dbReference>
<reference evidence="9" key="1">
    <citation type="submission" date="2025-08" db="UniProtKB">
        <authorList>
            <consortium name="RefSeq"/>
        </authorList>
    </citation>
    <scope>IDENTIFICATION</scope>
    <source>
        <tissue evidence="9">Leukocyte</tissue>
    </source>
</reference>
<evidence type="ECO:0000256" key="5">
    <source>
        <dbReference type="PROSITE-ProRule" id="PRU00108"/>
    </source>
</evidence>
<proteinExistence type="predicted"/>
<organism evidence="9">
    <name type="scientific">Castor canadensis</name>
    <name type="common">American beaver</name>
    <dbReference type="NCBI Taxonomy" id="51338"/>
    <lineage>
        <taxon>Eukaryota</taxon>
        <taxon>Metazoa</taxon>
        <taxon>Chordata</taxon>
        <taxon>Craniata</taxon>
        <taxon>Vertebrata</taxon>
        <taxon>Euteleostomi</taxon>
        <taxon>Mammalia</taxon>
        <taxon>Eutheria</taxon>
        <taxon>Euarchontoglires</taxon>
        <taxon>Glires</taxon>
        <taxon>Rodentia</taxon>
        <taxon>Castorimorpha</taxon>
        <taxon>Castoridae</taxon>
        <taxon>Castor</taxon>
    </lineage>
</organism>